<accession>A0AAN9SNA8</accession>
<keyword evidence="2" id="KW-1185">Reference proteome</keyword>
<comment type="caution">
    <text evidence="1">The sequence shown here is derived from an EMBL/GenBank/DDBJ whole genome shotgun (WGS) entry which is preliminary data.</text>
</comment>
<evidence type="ECO:0000313" key="1">
    <source>
        <dbReference type="EMBL" id="KAK7400698.1"/>
    </source>
</evidence>
<gene>
    <name evidence="1" type="ORF">VNO78_11971</name>
</gene>
<proteinExistence type="predicted"/>
<evidence type="ECO:0000313" key="2">
    <source>
        <dbReference type="Proteomes" id="UP001386955"/>
    </source>
</evidence>
<organism evidence="1 2">
    <name type="scientific">Psophocarpus tetragonolobus</name>
    <name type="common">Winged bean</name>
    <name type="synonym">Dolichos tetragonolobus</name>
    <dbReference type="NCBI Taxonomy" id="3891"/>
    <lineage>
        <taxon>Eukaryota</taxon>
        <taxon>Viridiplantae</taxon>
        <taxon>Streptophyta</taxon>
        <taxon>Embryophyta</taxon>
        <taxon>Tracheophyta</taxon>
        <taxon>Spermatophyta</taxon>
        <taxon>Magnoliopsida</taxon>
        <taxon>eudicotyledons</taxon>
        <taxon>Gunneridae</taxon>
        <taxon>Pentapetalae</taxon>
        <taxon>rosids</taxon>
        <taxon>fabids</taxon>
        <taxon>Fabales</taxon>
        <taxon>Fabaceae</taxon>
        <taxon>Papilionoideae</taxon>
        <taxon>50 kb inversion clade</taxon>
        <taxon>NPAAA clade</taxon>
        <taxon>indigoferoid/millettioid clade</taxon>
        <taxon>Phaseoleae</taxon>
        <taxon>Psophocarpus</taxon>
    </lineage>
</organism>
<dbReference type="Proteomes" id="UP001386955">
    <property type="component" value="Unassembled WGS sequence"/>
</dbReference>
<reference evidence="1 2" key="1">
    <citation type="submission" date="2024-01" db="EMBL/GenBank/DDBJ databases">
        <title>The genomes of 5 underutilized Papilionoideae crops provide insights into root nodulation and disease resistanc.</title>
        <authorList>
            <person name="Jiang F."/>
        </authorList>
    </citation>
    <scope>NUCLEOTIDE SEQUENCE [LARGE SCALE GENOMIC DNA]</scope>
    <source>
        <strain evidence="1">DUOXIRENSHENG_FW03</strain>
        <tissue evidence="1">Leaves</tissue>
    </source>
</reference>
<name>A0AAN9SNA8_PSOTE</name>
<dbReference type="EMBL" id="JAYMYS010000003">
    <property type="protein sequence ID" value="KAK7400698.1"/>
    <property type="molecule type" value="Genomic_DNA"/>
</dbReference>
<dbReference type="AlphaFoldDB" id="A0AAN9SNA8"/>
<protein>
    <submittedName>
        <fullName evidence="1">Uncharacterized protein</fullName>
    </submittedName>
</protein>
<sequence length="132" mass="14828">MNRNNGRKKDQRLYYVLLALKAHKESKPTLFLLHDFGANAIDNGTCMASTGLLRGFLHYSVEPLEGVPRLMHGCPPASVWAPYKHCGGHKLRRVRRVQLGRAVLRAHGKGGVVLRYIVLRRERLGFPSEVCG</sequence>